<protein>
    <submittedName>
        <fullName evidence="1">Uncharacterized protein</fullName>
    </submittedName>
</protein>
<gene>
    <name evidence="1" type="ORF">METZ01_LOCUS432409</name>
</gene>
<dbReference type="EMBL" id="UINC01173774">
    <property type="protein sequence ID" value="SVD79555.1"/>
    <property type="molecule type" value="Genomic_DNA"/>
</dbReference>
<proteinExistence type="predicted"/>
<organism evidence="1">
    <name type="scientific">marine metagenome</name>
    <dbReference type="NCBI Taxonomy" id="408172"/>
    <lineage>
        <taxon>unclassified sequences</taxon>
        <taxon>metagenomes</taxon>
        <taxon>ecological metagenomes</taxon>
    </lineage>
</organism>
<accession>A0A382Y9Q1</accession>
<evidence type="ECO:0000313" key="1">
    <source>
        <dbReference type="EMBL" id="SVD79555.1"/>
    </source>
</evidence>
<dbReference type="AlphaFoldDB" id="A0A382Y9Q1"/>
<name>A0A382Y9Q1_9ZZZZ</name>
<reference evidence="1" key="1">
    <citation type="submission" date="2018-05" db="EMBL/GenBank/DDBJ databases">
        <authorList>
            <person name="Lanie J.A."/>
            <person name="Ng W.-L."/>
            <person name="Kazmierczak K.M."/>
            <person name="Andrzejewski T.M."/>
            <person name="Davidsen T.M."/>
            <person name="Wayne K.J."/>
            <person name="Tettelin H."/>
            <person name="Glass J.I."/>
            <person name="Rusch D."/>
            <person name="Podicherti R."/>
            <person name="Tsui H.-C.T."/>
            <person name="Winkler M.E."/>
        </authorList>
    </citation>
    <scope>NUCLEOTIDE SEQUENCE</scope>
</reference>
<sequence>MNSRAELSRPIFRRSSSLMVHTSNQSAAWSMFSNGQSAENKIRSAPISRMASISVWVRKFPAVVI</sequence>